<keyword evidence="2" id="KW-0812">Transmembrane</keyword>
<evidence type="ECO:0000256" key="1">
    <source>
        <dbReference type="SAM" id="MobiDB-lite"/>
    </source>
</evidence>
<reference evidence="4" key="1">
    <citation type="submission" date="2022-07" db="EMBL/GenBank/DDBJ databases">
        <authorList>
            <person name="Wu T."/>
        </authorList>
    </citation>
    <scope>NUCLEOTIDE SEQUENCE</scope>
    <source>
        <strain evidence="4">SD-1</strain>
    </source>
</reference>
<dbReference type="EMBL" id="CP101185">
    <property type="protein sequence ID" value="UYV98157.1"/>
    <property type="molecule type" value="Genomic_DNA"/>
</dbReference>
<dbReference type="Proteomes" id="UP001163293">
    <property type="component" value="Chromosome"/>
</dbReference>
<sequence length="100" mass="10035">MSTENVRAESVDPAESSEAGTPVNTLAIVSAGIAALAVVGLFLAGMAIIAVFAVGAGHVALNQIGQRQERGRALAVSALVIGYGIAALSLVSALIYTLTR</sequence>
<proteinExistence type="predicted"/>
<evidence type="ECO:0000259" key="3">
    <source>
        <dbReference type="Pfam" id="PF13828"/>
    </source>
</evidence>
<organism evidence="4 5">
    <name type="scientific">Paenarthrobacter ureafaciens</name>
    <dbReference type="NCBI Taxonomy" id="37931"/>
    <lineage>
        <taxon>Bacteria</taxon>
        <taxon>Bacillati</taxon>
        <taxon>Actinomycetota</taxon>
        <taxon>Actinomycetes</taxon>
        <taxon>Micrococcales</taxon>
        <taxon>Micrococcaceae</taxon>
        <taxon>Paenarthrobacter</taxon>
    </lineage>
</organism>
<dbReference type="InterPro" id="IPR025241">
    <property type="entry name" value="DUF4190"/>
</dbReference>
<feature type="transmembrane region" description="Helical" evidence="2">
    <location>
        <begin position="73"/>
        <end position="98"/>
    </location>
</feature>
<protein>
    <submittedName>
        <fullName evidence="4">DUF4190 domain-containing protein</fullName>
    </submittedName>
</protein>
<keyword evidence="5" id="KW-1185">Reference proteome</keyword>
<dbReference type="Pfam" id="PF13828">
    <property type="entry name" value="DUF4190"/>
    <property type="match status" value="1"/>
</dbReference>
<keyword evidence="2" id="KW-1133">Transmembrane helix</keyword>
<evidence type="ECO:0000313" key="4">
    <source>
        <dbReference type="EMBL" id="UYV98157.1"/>
    </source>
</evidence>
<keyword evidence="2" id="KW-0472">Membrane</keyword>
<gene>
    <name evidence="4" type="ORF">NL394_02665</name>
</gene>
<dbReference type="AlphaFoldDB" id="A0AAX3EJ58"/>
<feature type="domain" description="DUF4190" evidence="3">
    <location>
        <begin position="33"/>
        <end position="91"/>
    </location>
</feature>
<feature type="transmembrane region" description="Helical" evidence="2">
    <location>
        <begin position="28"/>
        <end position="61"/>
    </location>
</feature>
<accession>A0AAX3EJ58</accession>
<evidence type="ECO:0000313" key="5">
    <source>
        <dbReference type="Proteomes" id="UP001163293"/>
    </source>
</evidence>
<feature type="region of interest" description="Disordered" evidence="1">
    <location>
        <begin position="1"/>
        <end position="20"/>
    </location>
</feature>
<evidence type="ECO:0000256" key="2">
    <source>
        <dbReference type="SAM" id="Phobius"/>
    </source>
</evidence>
<dbReference type="RefSeq" id="WP_021471056.1">
    <property type="nucleotide sequence ID" value="NZ_BDMH01000026.1"/>
</dbReference>
<name>A0AAX3EJ58_PAEUR</name>
<dbReference type="GeneID" id="79882373"/>
<feature type="compositionally biased region" description="Basic and acidic residues" evidence="1">
    <location>
        <begin position="1"/>
        <end position="10"/>
    </location>
</feature>